<evidence type="ECO:0000313" key="3">
    <source>
        <dbReference type="Proteomes" id="UP001497516"/>
    </source>
</evidence>
<dbReference type="AlphaFoldDB" id="A0AAV2DK15"/>
<evidence type="ECO:0000313" key="2">
    <source>
        <dbReference type="EMBL" id="CAL1374006.1"/>
    </source>
</evidence>
<name>A0AAV2DK15_9ROSI</name>
<keyword evidence="3" id="KW-1185">Reference proteome</keyword>
<dbReference type="EMBL" id="OZ034816">
    <property type="protein sequence ID" value="CAL1374006.1"/>
    <property type="molecule type" value="Genomic_DNA"/>
</dbReference>
<dbReference type="Proteomes" id="UP001497516">
    <property type="component" value="Chromosome 3"/>
</dbReference>
<evidence type="ECO:0000256" key="1">
    <source>
        <dbReference type="SAM" id="MobiDB-lite"/>
    </source>
</evidence>
<accession>A0AAV2DK15</accession>
<proteinExistence type="predicted"/>
<feature type="compositionally biased region" description="Low complexity" evidence="1">
    <location>
        <begin position="20"/>
        <end position="38"/>
    </location>
</feature>
<sequence>MMFSTCHRTVISSAHGRLLPPTSTSTTTPATYTTPTSSDSGRWRGVGIKIGPSADARFRALEVHGVIIKGSRLTQLYNDMTLAASGGQKLYLAANRNGICYLSVNGPYVTRLRVNDYFKWAKYGVKPQISPSTIWNKCDLSSGAILVDIGQLLKNKEKEMQEIVKEKEKEVLVMLKMVERNKEVESLWEKTMEDKDKQLAVLVEKNREVESMWEKSAREKDKQLDKLMDAMRALIYEI</sequence>
<feature type="region of interest" description="Disordered" evidence="1">
    <location>
        <begin position="16"/>
        <end position="39"/>
    </location>
</feature>
<reference evidence="2 3" key="1">
    <citation type="submission" date="2024-04" db="EMBL/GenBank/DDBJ databases">
        <authorList>
            <person name="Fracassetti M."/>
        </authorList>
    </citation>
    <scope>NUCLEOTIDE SEQUENCE [LARGE SCALE GENOMIC DNA]</scope>
</reference>
<protein>
    <submittedName>
        <fullName evidence="2">Uncharacterized protein</fullName>
    </submittedName>
</protein>
<gene>
    <name evidence="2" type="ORF">LTRI10_LOCUS15900</name>
</gene>
<organism evidence="2 3">
    <name type="scientific">Linum trigynum</name>
    <dbReference type="NCBI Taxonomy" id="586398"/>
    <lineage>
        <taxon>Eukaryota</taxon>
        <taxon>Viridiplantae</taxon>
        <taxon>Streptophyta</taxon>
        <taxon>Embryophyta</taxon>
        <taxon>Tracheophyta</taxon>
        <taxon>Spermatophyta</taxon>
        <taxon>Magnoliopsida</taxon>
        <taxon>eudicotyledons</taxon>
        <taxon>Gunneridae</taxon>
        <taxon>Pentapetalae</taxon>
        <taxon>rosids</taxon>
        <taxon>fabids</taxon>
        <taxon>Malpighiales</taxon>
        <taxon>Linaceae</taxon>
        <taxon>Linum</taxon>
    </lineage>
</organism>